<evidence type="ECO:0000313" key="3">
    <source>
        <dbReference type="EMBL" id="HIR05007.1"/>
    </source>
</evidence>
<keyword evidence="1" id="KW-0812">Transmembrane</keyword>
<dbReference type="GO" id="GO:0006508">
    <property type="term" value="P:proteolysis"/>
    <property type="evidence" value="ECO:0007669"/>
    <property type="project" value="InterPro"/>
</dbReference>
<feature type="domain" description="Tail specific protease" evidence="2">
    <location>
        <begin position="201"/>
        <end position="411"/>
    </location>
</feature>
<dbReference type="Gene3D" id="3.30.750.44">
    <property type="match status" value="1"/>
</dbReference>
<dbReference type="AlphaFoldDB" id="A0A9D1A2S3"/>
<evidence type="ECO:0000256" key="1">
    <source>
        <dbReference type="SAM" id="Phobius"/>
    </source>
</evidence>
<dbReference type="Proteomes" id="UP000824250">
    <property type="component" value="Unassembled WGS sequence"/>
</dbReference>
<evidence type="ECO:0000259" key="2">
    <source>
        <dbReference type="Pfam" id="PF03572"/>
    </source>
</evidence>
<reference evidence="3" key="1">
    <citation type="submission" date="2020-10" db="EMBL/GenBank/DDBJ databases">
        <authorList>
            <person name="Gilroy R."/>
        </authorList>
    </citation>
    <scope>NUCLEOTIDE SEQUENCE</scope>
    <source>
        <strain evidence="3">CHK180-2868</strain>
    </source>
</reference>
<dbReference type="GO" id="GO:0008236">
    <property type="term" value="F:serine-type peptidase activity"/>
    <property type="evidence" value="ECO:0007669"/>
    <property type="project" value="InterPro"/>
</dbReference>
<keyword evidence="1" id="KW-0472">Membrane</keyword>
<feature type="transmembrane region" description="Helical" evidence="1">
    <location>
        <begin position="21"/>
        <end position="37"/>
    </location>
</feature>
<evidence type="ECO:0000313" key="4">
    <source>
        <dbReference type="Proteomes" id="UP000824250"/>
    </source>
</evidence>
<dbReference type="SUPFAM" id="SSF52096">
    <property type="entry name" value="ClpP/crotonase"/>
    <property type="match status" value="1"/>
</dbReference>
<sequence length="436" mass="50093">MKRILAVLNHFLNQSFYLLKKWGVLFLIILILVMAGIKRECQFQAAYISKKDALEDYDYMWNMLENNYPLLDMAERKYSLSMDALKENYRNQIDALNDKINFEVYYSLLQSCIKHFQQLGHLSVLTPAQVTNIIHSTELAEQNHGHAGLDQYQYQYRLCNDPFVKARYDFLEDLQEHKEQTNNVTPKGAGNLEFKEINEETGYVKIKSFNTRHLADDAQRLDNWFKHNSGRKNMIIDITGNGGGTSQYWQDLIVAPNINEELRYGFYYITQYGEETREQFAIDGVYEKDLSTQLDDLLYLPEIDEKNLQKVTYYGTASDTISPSGEYKNSNTRFFLLVDRGVYSAADTFAMFCKETGFATVIGENTGGDGAGLNVYLVKLPKSNLLIRFRAMHGLNVDGSSNIEFGTTPDVIFKGVSRKNVSYLGVCMDYIESLEE</sequence>
<name>A0A9D1A2S3_9FIRM</name>
<dbReference type="InterPro" id="IPR029045">
    <property type="entry name" value="ClpP/crotonase-like_dom_sf"/>
</dbReference>
<dbReference type="Gene3D" id="3.90.226.10">
    <property type="entry name" value="2-enoyl-CoA Hydratase, Chain A, domain 1"/>
    <property type="match status" value="1"/>
</dbReference>
<comment type="caution">
    <text evidence="3">The sequence shown here is derived from an EMBL/GenBank/DDBJ whole genome shotgun (WGS) entry which is preliminary data.</text>
</comment>
<gene>
    <name evidence="3" type="ORF">IAB28_03450</name>
</gene>
<reference evidence="3" key="2">
    <citation type="journal article" date="2021" name="PeerJ">
        <title>Extensive microbial diversity within the chicken gut microbiome revealed by metagenomics and culture.</title>
        <authorList>
            <person name="Gilroy R."/>
            <person name="Ravi A."/>
            <person name="Getino M."/>
            <person name="Pursley I."/>
            <person name="Horton D.L."/>
            <person name="Alikhan N.F."/>
            <person name="Baker D."/>
            <person name="Gharbi K."/>
            <person name="Hall N."/>
            <person name="Watson M."/>
            <person name="Adriaenssens E.M."/>
            <person name="Foster-Nyarko E."/>
            <person name="Jarju S."/>
            <person name="Secka A."/>
            <person name="Antonio M."/>
            <person name="Oren A."/>
            <person name="Chaudhuri R.R."/>
            <person name="La Ragione R."/>
            <person name="Hildebrand F."/>
            <person name="Pallen M.J."/>
        </authorList>
    </citation>
    <scope>NUCLEOTIDE SEQUENCE</scope>
    <source>
        <strain evidence="3">CHK180-2868</strain>
    </source>
</reference>
<keyword evidence="1" id="KW-1133">Transmembrane helix</keyword>
<dbReference type="Pfam" id="PF03572">
    <property type="entry name" value="Peptidase_S41"/>
    <property type="match status" value="1"/>
</dbReference>
<proteinExistence type="predicted"/>
<protein>
    <recommendedName>
        <fullName evidence="2">Tail specific protease domain-containing protein</fullName>
    </recommendedName>
</protein>
<dbReference type="EMBL" id="DVGC01000017">
    <property type="protein sequence ID" value="HIR05007.1"/>
    <property type="molecule type" value="Genomic_DNA"/>
</dbReference>
<organism evidence="3 4">
    <name type="scientific">Candidatus Copromonas faecavium</name>
    <name type="common">nom. illeg.</name>
    <dbReference type="NCBI Taxonomy" id="2840740"/>
    <lineage>
        <taxon>Bacteria</taxon>
        <taxon>Bacillati</taxon>
        <taxon>Bacillota</taxon>
        <taxon>Clostridia</taxon>
        <taxon>Lachnospirales</taxon>
        <taxon>Lachnospiraceae</taxon>
        <taxon>Candidatus Copromonas (nom. illeg.)</taxon>
    </lineage>
</organism>
<accession>A0A9D1A2S3</accession>
<dbReference type="InterPro" id="IPR005151">
    <property type="entry name" value="Tail-specific_protease"/>
</dbReference>